<evidence type="ECO:0000256" key="1">
    <source>
        <dbReference type="SAM" id="MobiDB-lite"/>
    </source>
</evidence>
<sequence>MKYSLRKSFSSRRQKEIVDDDHLYPRIDPNGFSNSNSNLVKSKQSKSFLRQRRRCSSSSPPPSSLSDRTKLKTSEHANNNHMNHIDGDDDDDPFSLSSNTKTRVRPLDKLTYQIRKSFRNTLTRQRPRLESTNSNKHLILKKHDDNLPVETIIPPISTGLTSPIVLPNETTSTKENEKIKISPKRRKAPLAPTHIYQSMSVPNQNCSTLCETENNEFDCVSSSNDQQQKSLTKKTKFNQSFRTRLSLLLQKSHIKQQQQQQQQHIKIQNCIDEDPDYQHHDDHDDINHKKLTLSQRFDTLRRSFHLGNRNSVSKGKRHLLSNE</sequence>
<dbReference type="Proteomes" id="UP000663882">
    <property type="component" value="Unassembled WGS sequence"/>
</dbReference>
<evidence type="ECO:0000313" key="5">
    <source>
        <dbReference type="Proteomes" id="UP000663823"/>
    </source>
</evidence>
<accession>A0A818R4Q4</accession>
<evidence type="ECO:0000313" key="4">
    <source>
        <dbReference type="EMBL" id="CAF3839753.1"/>
    </source>
</evidence>
<dbReference type="EMBL" id="CAJOAX010000773">
    <property type="protein sequence ID" value="CAF3648235.1"/>
    <property type="molecule type" value="Genomic_DNA"/>
</dbReference>
<dbReference type="Proteomes" id="UP000663874">
    <property type="component" value="Unassembled WGS sequence"/>
</dbReference>
<name>A0A818R4Q4_9BILA</name>
<evidence type="ECO:0000313" key="2">
    <source>
        <dbReference type="EMBL" id="CAF0736840.1"/>
    </source>
</evidence>
<protein>
    <submittedName>
        <fullName evidence="3">Uncharacterized protein</fullName>
    </submittedName>
</protein>
<dbReference type="OrthoDB" id="10046021at2759"/>
<evidence type="ECO:0000313" key="3">
    <source>
        <dbReference type="EMBL" id="CAF3648235.1"/>
    </source>
</evidence>
<dbReference type="EMBL" id="CAJNOO010000008">
    <property type="protein sequence ID" value="CAF0736840.1"/>
    <property type="molecule type" value="Genomic_DNA"/>
</dbReference>
<organism evidence="3 5">
    <name type="scientific">Rotaria sordida</name>
    <dbReference type="NCBI Taxonomy" id="392033"/>
    <lineage>
        <taxon>Eukaryota</taxon>
        <taxon>Metazoa</taxon>
        <taxon>Spiralia</taxon>
        <taxon>Gnathifera</taxon>
        <taxon>Rotifera</taxon>
        <taxon>Eurotatoria</taxon>
        <taxon>Bdelloidea</taxon>
        <taxon>Philodinida</taxon>
        <taxon>Philodinidae</taxon>
        <taxon>Rotaria</taxon>
    </lineage>
</organism>
<feature type="compositionally biased region" description="Polar residues" evidence="1">
    <location>
        <begin position="31"/>
        <end position="48"/>
    </location>
</feature>
<dbReference type="EMBL" id="CAJOBE010002721">
    <property type="protein sequence ID" value="CAF3839753.1"/>
    <property type="molecule type" value="Genomic_DNA"/>
</dbReference>
<reference evidence="3" key="1">
    <citation type="submission" date="2021-02" db="EMBL/GenBank/DDBJ databases">
        <authorList>
            <person name="Nowell W R."/>
        </authorList>
    </citation>
    <scope>NUCLEOTIDE SEQUENCE</scope>
</reference>
<proteinExistence type="predicted"/>
<gene>
    <name evidence="4" type="ORF">FNK824_LOCUS17269</name>
    <name evidence="3" type="ORF">OTI717_LOCUS9219</name>
    <name evidence="2" type="ORF">RFH988_LOCUS485</name>
</gene>
<feature type="region of interest" description="Disordered" evidence="1">
    <location>
        <begin position="164"/>
        <end position="187"/>
    </location>
</feature>
<feature type="region of interest" description="Disordered" evidence="1">
    <location>
        <begin position="1"/>
        <end position="100"/>
    </location>
</feature>
<dbReference type="Proteomes" id="UP000663823">
    <property type="component" value="Unassembled WGS sequence"/>
</dbReference>
<feature type="compositionally biased region" description="Basic and acidic residues" evidence="1">
    <location>
        <begin position="13"/>
        <end position="25"/>
    </location>
</feature>
<comment type="caution">
    <text evidence="3">The sequence shown here is derived from an EMBL/GenBank/DDBJ whole genome shotgun (WGS) entry which is preliminary data.</text>
</comment>
<dbReference type="AlphaFoldDB" id="A0A818R4Q4"/>